<protein>
    <submittedName>
        <fullName evidence="5">Methyltransferase</fullName>
    </submittedName>
</protein>
<dbReference type="PANTHER" id="PTHR43042:SF3">
    <property type="entry name" value="RIBOSOMAL RNA LARGE SUBUNIT METHYLTRANSFERASE YWBD-RELATED"/>
    <property type="match status" value="1"/>
</dbReference>
<reference evidence="5" key="1">
    <citation type="journal article" date="2014" name="Int. J. Syst. Evol. Microbiol.">
        <title>Complete genome sequence of Corynebacterium casei LMG S-19264T (=DSM 44701T), isolated from a smear-ripened cheese.</title>
        <authorList>
            <consortium name="US DOE Joint Genome Institute (JGI-PGF)"/>
            <person name="Walter F."/>
            <person name="Albersmeier A."/>
            <person name="Kalinowski J."/>
            <person name="Ruckert C."/>
        </authorList>
    </citation>
    <scope>NUCLEOTIDE SEQUENCE</scope>
    <source>
        <strain evidence="5">KCTC 12988</strain>
    </source>
</reference>
<dbReference type="Pfam" id="PF10672">
    <property type="entry name" value="Methyltrans_SAM"/>
    <property type="match status" value="1"/>
</dbReference>
<accession>A0A918WGE0</accession>
<reference evidence="5" key="2">
    <citation type="submission" date="2020-09" db="EMBL/GenBank/DDBJ databases">
        <authorList>
            <person name="Sun Q."/>
            <person name="Kim S."/>
        </authorList>
    </citation>
    <scope>NUCLEOTIDE SEQUENCE</scope>
    <source>
        <strain evidence="5">KCTC 12988</strain>
    </source>
</reference>
<evidence type="ECO:0000256" key="1">
    <source>
        <dbReference type="ARBA" id="ARBA00022603"/>
    </source>
</evidence>
<proteinExistence type="predicted"/>
<dbReference type="AlphaFoldDB" id="A0A918WGE0"/>
<dbReference type="GO" id="GO:0008168">
    <property type="term" value="F:methyltransferase activity"/>
    <property type="evidence" value="ECO:0007669"/>
    <property type="project" value="UniProtKB-KW"/>
</dbReference>
<comment type="caution">
    <text evidence="5">The sequence shown here is derived from an EMBL/GenBank/DDBJ whole genome shotgun (WGS) entry which is preliminary data.</text>
</comment>
<dbReference type="InterPro" id="IPR019614">
    <property type="entry name" value="SAM-dep_methyl-trfase"/>
</dbReference>
<dbReference type="InterPro" id="IPR029063">
    <property type="entry name" value="SAM-dependent_MTases_sf"/>
</dbReference>
<evidence type="ECO:0000313" key="6">
    <source>
        <dbReference type="Proteomes" id="UP000644507"/>
    </source>
</evidence>
<evidence type="ECO:0000313" key="5">
    <source>
        <dbReference type="EMBL" id="GHC42509.1"/>
    </source>
</evidence>
<dbReference type="Proteomes" id="UP000644507">
    <property type="component" value="Unassembled WGS sequence"/>
</dbReference>
<keyword evidence="2" id="KW-0808">Transferase</keyword>
<dbReference type="GO" id="GO:0032259">
    <property type="term" value="P:methylation"/>
    <property type="evidence" value="ECO:0007669"/>
    <property type="project" value="UniProtKB-KW"/>
</dbReference>
<dbReference type="SUPFAM" id="SSF53335">
    <property type="entry name" value="S-adenosyl-L-methionine-dependent methyltransferases"/>
    <property type="match status" value="1"/>
</dbReference>
<organism evidence="5 6">
    <name type="scientific">Roseibacillus persicicus</name>
    <dbReference type="NCBI Taxonomy" id="454148"/>
    <lineage>
        <taxon>Bacteria</taxon>
        <taxon>Pseudomonadati</taxon>
        <taxon>Verrucomicrobiota</taxon>
        <taxon>Verrucomicrobiia</taxon>
        <taxon>Verrucomicrobiales</taxon>
        <taxon>Verrucomicrobiaceae</taxon>
        <taxon>Roseibacillus</taxon>
    </lineage>
</organism>
<keyword evidence="6" id="KW-1185">Reference proteome</keyword>
<evidence type="ECO:0000259" key="4">
    <source>
        <dbReference type="Pfam" id="PF10672"/>
    </source>
</evidence>
<dbReference type="Gene3D" id="3.40.50.150">
    <property type="entry name" value="Vaccinia Virus protein VP39"/>
    <property type="match status" value="1"/>
</dbReference>
<evidence type="ECO:0000256" key="2">
    <source>
        <dbReference type="ARBA" id="ARBA00022679"/>
    </source>
</evidence>
<dbReference type="EMBL" id="BMXI01000001">
    <property type="protein sequence ID" value="GHC42509.1"/>
    <property type="molecule type" value="Genomic_DNA"/>
</dbReference>
<evidence type="ECO:0000256" key="3">
    <source>
        <dbReference type="ARBA" id="ARBA00022691"/>
    </source>
</evidence>
<name>A0A918WGE0_9BACT</name>
<keyword evidence="3" id="KW-0949">S-adenosyl-L-methionine</keyword>
<keyword evidence="1 5" id="KW-0489">Methyltransferase</keyword>
<gene>
    <name evidence="5" type="ORF">GCM10007100_04420</name>
</gene>
<sequence>MFEGLEHVAIDWFAPVLLVTFYAAKDENRSLIAELVKRARSNSEVSAVVVQERHLPKAPKKTVYGELPDQAYASEAGLRYHLALERNQNHGFFLDMKPGRDWLRSEAQGRRVLNLFAYTCSLSVAALAGGAEAVVNLDMAGGALSTGRKNHQLNFAQETCQRASYLPHDLFKSWGRLVRGAPYDLIVIDPPSNQGKSFYAEKDYPKILRRLPELLSSQSQVLACLNAPHLGESFLTDLFANYRNHGRLPSAAGFDDHTPDAALKCIVFSPS</sequence>
<dbReference type="PANTHER" id="PTHR43042">
    <property type="entry name" value="SAM-DEPENDENT METHYLTRANSFERASE"/>
    <property type="match status" value="1"/>
</dbReference>
<feature type="domain" description="S-adenosylmethionine-dependent methyltransferase" evidence="4">
    <location>
        <begin position="4"/>
        <end position="268"/>
    </location>
</feature>